<evidence type="ECO:0000256" key="1">
    <source>
        <dbReference type="SAM" id="Coils"/>
    </source>
</evidence>
<dbReference type="RefSeq" id="XP_066917057.1">
    <property type="nucleotide sequence ID" value="XM_067060956.1"/>
</dbReference>
<keyword evidence="3" id="KW-1185">Reference proteome</keyword>
<evidence type="ECO:0000313" key="2">
    <source>
        <dbReference type="EnsemblMetazoa" id="CLYHEMP018839.1"/>
    </source>
</evidence>
<name>A0A7M5X717_9CNID</name>
<proteinExistence type="predicted"/>
<dbReference type="Proteomes" id="UP000594262">
    <property type="component" value="Unplaced"/>
</dbReference>
<dbReference type="GeneID" id="136804253"/>
<reference evidence="2" key="1">
    <citation type="submission" date="2021-01" db="UniProtKB">
        <authorList>
            <consortium name="EnsemblMetazoa"/>
        </authorList>
    </citation>
    <scope>IDENTIFICATION</scope>
</reference>
<keyword evidence="1" id="KW-0175">Coiled coil</keyword>
<sequence length="452" mass="52399">MASSNQSSQSVKWRTEGNQLYQTAQKDGFGPTIKKSRLQEAMKCYQRALSAANGDENETSSACKNLARANYAVSLLSKDDTVQEMYFLRETFHYYSKALESGEGIKPSEWLTDVDALYRALFVEICEKFNEAEPKEKVVRIESFVSVISENDCLYPDLQYNLALTWINEACVGLSNKDFKASLNALKECYRPVEELKRYGKHRDDLSDDIGCFGSDIALQTARTESMQAIDTGDSLLEQHLQNDSDINMDLIYTVIDYYRHAMVLTRDVEIELEAIALSRLGKLYDKVLKIKYRASECFKKCLEIASTLVPRVLTTELWYQVASEALQRYQRENLQNQEEEKRNQRKKYIDELKTELEEIAEAKKKWKKEGGKFLMFIYEKFPPKVSCKIPKKEDVVGKEMKSLKKFFQKAVIYYHPDKQDVERFGMKWKVLSEEITKDLSTFYEITKGMTD</sequence>
<protein>
    <submittedName>
        <fullName evidence="2">Uncharacterized protein</fullName>
    </submittedName>
</protein>
<organism evidence="2 3">
    <name type="scientific">Clytia hemisphaerica</name>
    <dbReference type="NCBI Taxonomy" id="252671"/>
    <lineage>
        <taxon>Eukaryota</taxon>
        <taxon>Metazoa</taxon>
        <taxon>Cnidaria</taxon>
        <taxon>Hydrozoa</taxon>
        <taxon>Hydroidolina</taxon>
        <taxon>Leptothecata</taxon>
        <taxon>Obeliida</taxon>
        <taxon>Clytiidae</taxon>
        <taxon>Clytia</taxon>
    </lineage>
</organism>
<feature type="coiled-coil region" evidence="1">
    <location>
        <begin position="320"/>
        <end position="370"/>
    </location>
</feature>
<evidence type="ECO:0000313" key="3">
    <source>
        <dbReference type="Proteomes" id="UP000594262"/>
    </source>
</evidence>
<dbReference type="AlphaFoldDB" id="A0A7M5X717"/>
<dbReference type="EnsemblMetazoa" id="CLYHEMT018839.1">
    <property type="protein sequence ID" value="CLYHEMP018839.1"/>
    <property type="gene ID" value="CLYHEMG018839"/>
</dbReference>
<accession>A0A7M5X717</accession>
<dbReference type="OrthoDB" id="3135773at2759"/>